<gene>
    <name evidence="2" type="ORF">CYCCA115_LOCUS16011</name>
</gene>
<evidence type="ECO:0000256" key="1">
    <source>
        <dbReference type="SAM" id="MobiDB-lite"/>
    </source>
</evidence>
<dbReference type="Proteomes" id="UP001295423">
    <property type="component" value="Unassembled WGS sequence"/>
</dbReference>
<proteinExistence type="predicted"/>
<feature type="region of interest" description="Disordered" evidence="1">
    <location>
        <begin position="173"/>
        <end position="192"/>
    </location>
</feature>
<dbReference type="AlphaFoldDB" id="A0AAD2FXF1"/>
<feature type="compositionally biased region" description="Polar residues" evidence="1">
    <location>
        <begin position="17"/>
        <end position="27"/>
    </location>
</feature>
<keyword evidence="3" id="KW-1185">Reference proteome</keyword>
<feature type="region of interest" description="Disordered" evidence="1">
    <location>
        <begin position="54"/>
        <end position="77"/>
    </location>
</feature>
<name>A0AAD2FXF1_9STRA</name>
<comment type="caution">
    <text evidence="2">The sequence shown here is derived from an EMBL/GenBank/DDBJ whole genome shotgun (WGS) entry which is preliminary data.</text>
</comment>
<evidence type="ECO:0000313" key="2">
    <source>
        <dbReference type="EMBL" id="CAJ1955974.1"/>
    </source>
</evidence>
<feature type="region of interest" description="Disordered" evidence="1">
    <location>
        <begin position="1"/>
        <end position="27"/>
    </location>
</feature>
<sequence>MPRETNKRRSIAGSVRSGRSSISTLTQMENSCSSTISAITMDDELAFCHAADRSASRKSFGPKLRSMPEQQRASDPDMEEVQQYLDTLRIASNDDSNNRFSSSAQDGVCECPRRKSSSSYLDYQSAHQYSVNSSYQVVVNKKSNTSGNPLQGEIESYDTFYTGLEEEDEALPMSYAPSRRSQRSSAMKSRGSYGTGMSSISFDLDDDQALPLSYPKISQRISSTLKSRGSYGTGMSSISLDLDDVFGESSNTPNIFSERSSPSVDVSPQMVRRRSSLSYVSSADKSAAARLLSAVNLMAVDNDDDDSELVVFPEDSGDICLAGSTDRFETRCPREKSSSITKPARRGSAYKLDLRPAAYASCRQG</sequence>
<dbReference type="EMBL" id="CAKOGP040001903">
    <property type="protein sequence ID" value="CAJ1955974.1"/>
    <property type="molecule type" value="Genomic_DNA"/>
</dbReference>
<organism evidence="2 3">
    <name type="scientific">Cylindrotheca closterium</name>
    <dbReference type="NCBI Taxonomy" id="2856"/>
    <lineage>
        <taxon>Eukaryota</taxon>
        <taxon>Sar</taxon>
        <taxon>Stramenopiles</taxon>
        <taxon>Ochrophyta</taxon>
        <taxon>Bacillariophyta</taxon>
        <taxon>Bacillariophyceae</taxon>
        <taxon>Bacillariophycidae</taxon>
        <taxon>Bacillariales</taxon>
        <taxon>Bacillariaceae</taxon>
        <taxon>Cylindrotheca</taxon>
    </lineage>
</organism>
<accession>A0AAD2FXF1</accession>
<protein>
    <submittedName>
        <fullName evidence="2">Uncharacterized protein</fullName>
    </submittedName>
</protein>
<evidence type="ECO:0000313" key="3">
    <source>
        <dbReference type="Proteomes" id="UP001295423"/>
    </source>
</evidence>
<reference evidence="2" key="1">
    <citation type="submission" date="2023-08" db="EMBL/GenBank/DDBJ databases">
        <authorList>
            <person name="Audoor S."/>
            <person name="Bilcke G."/>
        </authorList>
    </citation>
    <scope>NUCLEOTIDE SEQUENCE</scope>
</reference>